<dbReference type="EMBL" id="BEZZ01000069">
    <property type="protein sequence ID" value="GCC24880.1"/>
    <property type="molecule type" value="Genomic_DNA"/>
</dbReference>
<feature type="region of interest" description="Disordered" evidence="1">
    <location>
        <begin position="16"/>
        <end position="65"/>
    </location>
</feature>
<feature type="compositionally biased region" description="Basic and acidic residues" evidence="1">
    <location>
        <begin position="55"/>
        <end position="64"/>
    </location>
</feature>
<comment type="caution">
    <text evidence="2">The sequence shown here is derived from an EMBL/GenBank/DDBJ whole genome shotgun (WGS) entry which is preliminary data.</text>
</comment>
<gene>
    <name evidence="2" type="ORF">chiPu_0003283</name>
</gene>
<protein>
    <submittedName>
        <fullName evidence="2">Uncharacterized protein</fullName>
    </submittedName>
</protein>
<dbReference type="AlphaFoldDB" id="A0A401S3B4"/>
<organism evidence="2 3">
    <name type="scientific">Chiloscyllium punctatum</name>
    <name type="common">Brownbanded bambooshark</name>
    <name type="synonym">Hemiscyllium punctatum</name>
    <dbReference type="NCBI Taxonomy" id="137246"/>
    <lineage>
        <taxon>Eukaryota</taxon>
        <taxon>Metazoa</taxon>
        <taxon>Chordata</taxon>
        <taxon>Craniata</taxon>
        <taxon>Vertebrata</taxon>
        <taxon>Chondrichthyes</taxon>
        <taxon>Elasmobranchii</taxon>
        <taxon>Galeomorphii</taxon>
        <taxon>Galeoidea</taxon>
        <taxon>Orectolobiformes</taxon>
        <taxon>Hemiscylliidae</taxon>
        <taxon>Chiloscyllium</taxon>
    </lineage>
</organism>
<name>A0A401S3B4_CHIPU</name>
<evidence type="ECO:0000313" key="3">
    <source>
        <dbReference type="Proteomes" id="UP000287033"/>
    </source>
</evidence>
<feature type="compositionally biased region" description="Acidic residues" evidence="1">
    <location>
        <begin position="28"/>
        <end position="39"/>
    </location>
</feature>
<proteinExistence type="predicted"/>
<evidence type="ECO:0000313" key="2">
    <source>
        <dbReference type="EMBL" id="GCC24880.1"/>
    </source>
</evidence>
<sequence length="146" mass="16757">MITRPDIHRPIVYTNQGPVRLGKPRPDIEDENPVVEDDGDPPHSTNNHNTNLPNRWEKEAHKQQGTETSELVNYIKAVIIEPSFYRTALKEVLIYYPMNGLFCMACNSVLPTVGTFREHLPKTHHVKTFRTKCSKCDKSGEYHAIM</sequence>
<reference evidence="2 3" key="1">
    <citation type="journal article" date="2018" name="Nat. Ecol. Evol.">
        <title>Shark genomes provide insights into elasmobranch evolution and the origin of vertebrates.</title>
        <authorList>
            <person name="Hara Y"/>
            <person name="Yamaguchi K"/>
            <person name="Onimaru K"/>
            <person name="Kadota M"/>
            <person name="Koyanagi M"/>
            <person name="Keeley SD"/>
            <person name="Tatsumi K"/>
            <person name="Tanaka K"/>
            <person name="Motone F"/>
            <person name="Kageyama Y"/>
            <person name="Nozu R"/>
            <person name="Adachi N"/>
            <person name="Nishimura O"/>
            <person name="Nakagawa R"/>
            <person name="Tanegashima C"/>
            <person name="Kiyatake I"/>
            <person name="Matsumoto R"/>
            <person name="Murakumo K"/>
            <person name="Nishida K"/>
            <person name="Terakita A"/>
            <person name="Kuratani S"/>
            <person name="Sato K"/>
            <person name="Hyodo S Kuraku.S."/>
        </authorList>
    </citation>
    <scope>NUCLEOTIDE SEQUENCE [LARGE SCALE GENOMIC DNA]</scope>
</reference>
<dbReference type="Proteomes" id="UP000287033">
    <property type="component" value="Unassembled WGS sequence"/>
</dbReference>
<evidence type="ECO:0000256" key="1">
    <source>
        <dbReference type="SAM" id="MobiDB-lite"/>
    </source>
</evidence>
<accession>A0A401S3B4</accession>
<keyword evidence="3" id="KW-1185">Reference proteome</keyword>
<feature type="compositionally biased region" description="Polar residues" evidence="1">
    <location>
        <begin position="43"/>
        <end position="53"/>
    </location>
</feature>